<feature type="compositionally biased region" description="Low complexity" evidence="8">
    <location>
        <begin position="841"/>
        <end position="853"/>
    </location>
</feature>
<feature type="region of interest" description="Disordered" evidence="8">
    <location>
        <begin position="731"/>
        <end position="822"/>
    </location>
</feature>
<feature type="compositionally biased region" description="Acidic residues" evidence="8">
    <location>
        <begin position="82"/>
        <end position="95"/>
    </location>
</feature>
<feature type="compositionally biased region" description="Polar residues" evidence="8">
    <location>
        <begin position="794"/>
        <end position="814"/>
    </location>
</feature>
<evidence type="ECO:0000259" key="9">
    <source>
        <dbReference type="PROSITE" id="PS50157"/>
    </source>
</evidence>
<feature type="compositionally biased region" description="Polar residues" evidence="8">
    <location>
        <begin position="646"/>
        <end position="656"/>
    </location>
</feature>
<feature type="compositionally biased region" description="Low complexity" evidence="8">
    <location>
        <begin position="396"/>
        <end position="407"/>
    </location>
</feature>
<evidence type="ECO:0000256" key="6">
    <source>
        <dbReference type="ARBA" id="ARBA00023242"/>
    </source>
</evidence>
<dbReference type="Proteomes" id="UP000245942">
    <property type="component" value="Unassembled WGS sequence"/>
</dbReference>
<keyword evidence="6" id="KW-0539">Nucleus</keyword>
<evidence type="ECO:0000256" key="4">
    <source>
        <dbReference type="ARBA" id="ARBA00022771"/>
    </source>
</evidence>
<comment type="subcellular location">
    <subcellularLocation>
        <location evidence="1">Nucleus</location>
    </subcellularLocation>
</comment>
<keyword evidence="11" id="KW-1185">Reference proteome</keyword>
<keyword evidence="5" id="KW-0862">Zinc</keyword>
<feature type="compositionally biased region" description="Gly residues" evidence="8">
    <location>
        <begin position="231"/>
        <end position="252"/>
    </location>
</feature>
<proteinExistence type="predicted"/>
<feature type="compositionally biased region" description="Low complexity" evidence="8">
    <location>
        <begin position="343"/>
        <end position="353"/>
    </location>
</feature>
<feature type="region of interest" description="Disordered" evidence="8">
    <location>
        <begin position="383"/>
        <end position="597"/>
    </location>
</feature>
<dbReference type="InterPro" id="IPR007219">
    <property type="entry name" value="XnlR_reg_dom"/>
</dbReference>
<feature type="domain" description="C2H2-type" evidence="9">
    <location>
        <begin position="172"/>
        <end position="202"/>
    </location>
</feature>
<feature type="compositionally biased region" description="Low complexity" evidence="8">
    <location>
        <begin position="769"/>
        <end position="788"/>
    </location>
</feature>
<evidence type="ECO:0000313" key="11">
    <source>
        <dbReference type="Proteomes" id="UP000245942"/>
    </source>
</evidence>
<dbReference type="GO" id="GO:0000978">
    <property type="term" value="F:RNA polymerase II cis-regulatory region sequence-specific DNA binding"/>
    <property type="evidence" value="ECO:0007669"/>
    <property type="project" value="InterPro"/>
</dbReference>
<dbReference type="GO" id="GO:0008270">
    <property type="term" value="F:zinc ion binding"/>
    <property type="evidence" value="ECO:0007669"/>
    <property type="project" value="UniProtKB-KW"/>
</dbReference>
<dbReference type="PROSITE" id="PS50157">
    <property type="entry name" value="ZINC_FINGER_C2H2_2"/>
    <property type="match status" value="2"/>
</dbReference>
<dbReference type="GeneID" id="37015754"/>
<dbReference type="InterPro" id="IPR036236">
    <property type="entry name" value="Znf_C2H2_sf"/>
</dbReference>
<keyword evidence="4 7" id="KW-0863">Zinc-finger</keyword>
<evidence type="ECO:0000256" key="7">
    <source>
        <dbReference type="PROSITE-ProRule" id="PRU00042"/>
    </source>
</evidence>
<dbReference type="GO" id="GO:0006351">
    <property type="term" value="P:DNA-templated transcription"/>
    <property type="evidence" value="ECO:0007669"/>
    <property type="project" value="InterPro"/>
</dbReference>
<feature type="region of interest" description="Disordered" evidence="8">
    <location>
        <begin position="835"/>
        <end position="858"/>
    </location>
</feature>
<protein>
    <recommendedName>
        <fullName evidence="9">C2H2-type domain-containing protein</fullName>
    </recommendedName>
</protein>
<feature type="compositionally biased region" description="Polar residues" evidence="8">
    <location>
        <begin position="624"/>
        <end position="634"/>
    </location>
</feature>
<feature type="compositionally biased region" description="Gly residues" evidence="8">
    <location>
        <begin position="493"/>
        <end position="503"/>
    </location>
</feature>
<feature type="region of interest" description="Disordered" evidence="8">
    <location>
        <begin position="1343"/>
        <end position="1376"/>
    </location>
</feature>
<dbReference type="EMBL" id="KZ819321">
    <property type="protein sequence ID" value="PWN24298.1"/>
    <property type="molecule type" value="Genomic_DNA"/>
</dbReference>
<dbReference type="STRING" id="1684307.A0A316UHB1"/>
<accession>A0A316UHB1</accession>
<keyword evidence="2" id="KW-0479">Metal-binding</keyword>
<dbReference type="PANTHER" id="PTHR40626">
    <property type="entry name" value="MIP31509P"/>
    <property type="match status" value="1"/>
</dbReference>
<evidence type="ECO:0000256" key="2">
    <source>
        <dbReference type="ARBA" id="ARBA00022723"/>
    </source>
</evidence>
<dbReference type="PROSITE" id="PS00028">
    <property type="entry name" value="ZINC_FINGER_C2H2_1"/>
    <property type="match status" value="1"/>
</dbReference>
<feature type="compositionally biased region" description="Gly residues" evidence="8">
    <location>
        <begin position="321"/>
        <end position="342"/>
    </location>
</feature>
<dbReference type="PANTHER" id="PTHR40626:SF32">
    <property type="entry name" value="ZINC FINGER PROTEIN RST2"/>
    <property type="match status" value="1"/>
</dbReference>
<feature type="domain" description="C2H2-type" evidence="9">
    <location>
        <begin position="144"/>
        <end position="171"/>
    </location>
</feature>
<feature type="compositionally biased region" description="Low complexity" evidence="8">
    <location>
        <begin position="482"/>
        <end position="492"/>
    </location>
</feature>
<organism evidence="10 11">
    <name type="scientific">Pseudomicrostroma glucosiphilum</name>
    <dbReference type="NCBI Taxonomy" id="1684307"/>
    <lineage>
        <taxon>Eukaryota</taxon>
        <taxon>Fungi</taxon>
        <taxon>Dikarya</taxon>
        <taxon>Basidiomycota</taxon>
        <taxon>Ustilaginomycotina</taxon>
        <taxon>Exobasidiomycetes</taxon>
        <taxon>Microstromatales</taxon>
        <taxon>Microstromatales incertae sedis</taxon>
        <taxon>Pseudomicrostroma</taxon>
    </lineage>
</organism>
<evidence type="ECO:0000256" key="5">
    <source>
        <dbReference type="ARBA" id="ARBA00022833"/>
    </source>
</evidence>
<feature type="region of interest" description="Disordered" evidence="8">
    <location>
        <begin position="615"/>
        <end position="717"/>
    </location>
</feature>
<dbReference type="InterPro" id="IPR051059">
    <property type="entry name" value="VerF-like"/>
</dbReference>
<feature type="compositionally biased region" description="Polar residues" evidence="8">
    <location>
        <begin position="686"/>
        <end position="703"/>
    </location>
</feature>
<dbReference type="InterPro" id="IPR013087">
    <property type="entry name" value="Znf_C2H2_type"/>
</dbReference>
<dbReference type="RefSeq" id="XP_025351458.1">
    <property type="nucleotide sequence ID" value="XM_025494020.1"/>
</dbReference>
<evidence type="ECO:0000256" key="8">
    <source>
        <dbReference type="SAM" id="MobiDB-lite"/>
    </source>
</evidence>
<feature type="compositionally biased region" description="Polar residues" evidence="8">
    <location>
        <begin position="354"/>
        <end position="364"/>
    </location>
</feature>
<dbReference type="GO" id="GO:0005634">
    <property type="term" value="C:nucleus"/>
    <property type="evidence" value="ECO:0007669"/>
    <property type="project" value="UniProtKB-SubCell"/>
</dbReference>
<gene>
    <name evidence="10" type="ORF">BCV69DRAFT_296581</name>
</gene>
<feature type="region of interest" description="Disordered" evidence="8">
    <location>
        <begin position="1406"/>
        <end position="1439"/>
    </location>
</feature>
<feature type="compositionally biased region" description="Low complexity" evidence="8">
    <location>
        <begin position="115"/>
        <end position="136"/>
    </location>
</feature>
<feature type="compositionally biased region" description="Low complexity" evidence="8">
    <location>
        <begin position="19"/>
        <end position="72"/>
    </location>
</feature>
<dbReference type="SMART" id="SM00355">
    <property type="entry name" value="ZnF_C2H2"/>
    <property type="match status" value="2"/>
</dbReference>
<feature type="compositionally biased region" description="Low complexity" evidence="8">
    <location>
        <begin position="504"/>
        <end position="540"/>
    </location>
</feature>
<dbReference type="GO" id="GO:0000981">
    <property type="term" value="F:DNA-binding transcription factor activity, RNA polymerase II-specific"/>
    <property type="evidence" value="ECO:0007669"/>
    <property type="project" value="InterPro"/>
</dbReference>
<feature type="region of interest" description="Disordered" evidence="8">
    <location>
        <begin position="321"/>
        <end position="364"/>
    </location>
</feature>
<dbReference type="OrthoDB" id="1405595at2759"/>
<feature type="compositionally biased region" description="Polar residues" evidence="8">
    <location>
        <begin position="1364"/>
        <end position="1374"/>
    </location>
</feature>
<dbReference type="Pfam" id="PF04082">
    <property type="entry name" value="Fungal_trans"/>
    <property type="match status" value="1"/>
</dbReference>
<feature type="region of interest" description="Disordered" evidence="8">
    <location>
        <begin position="1"/>
        <end position="146"/>
    </location>
</feature>
<evidence type="ECO:0000256" key="3">
    <source>
        <dbReference type="ARBA" id="ARBA00022737"/>
    </source>
</evidence>
<dbReference type="SUPFAM" id="SSF57667">
    <property type="entry name" value="beta-beta-alpha zinc fingers"/>
    <property type="match status" value="1"/>
</dbReference>
<sequence>MAPPTADEQQQAATSAFLAAMQHSHQQLQQQQQRQQQQQQMAGVAGGEAAMQQSQQQQQYHLPPSYTQQQQQPPLPMKRDQTEDDGDDDDDEDDASPSGSGGQAKAPPRKAPRRSSGSNTKAGSSASAAAGSHSAGDNPPGPPYVCPACKTTYSRLEYLRRHERRHQDIRPFVCECGKGFSRSDVLSRHKKQCHYHLTGEQPSAEAAEAASRKTRKPSSATNARSRKTSSSGGGVGGSGGAGGSGSQAGGSGDQSPQPGQPYPNSQGGDFGNNAHTGQAPSLLPQAGAPGGMGLPPPPPFYSQHPTNAAAAAAAAAAVAAGHGGPSGQAGAGPGSGGVGAGGAPQSSSAAQDGNAGNQTSANTDYSRANGFMSAIHHALNTFGHHNSHSNYPPSPESNVSSRNSSPRLHYRDAIPYTHRSGSTGGGSRQSSLRKGTLDPYHAPVPWGADNQDGRSSPAPGSSTSRPGSLFGKDGGSANQTRSSSGAAANAGAAGAGVGSGVGLPGFSSSASPAGAPSFSYPANEFAAQSSTSSGNSQSQTLAPAGTDGQNNAGSGSQQGQQGQQPSSHPHSRADPPRFAVSTGPLSPFSGMGLASSMSPYLSAFSNARDTPLVASPGRGIAPGTPTSSLNTNVFDFTMRPPPKPASTASQGRNGSGSAPDGNNKGAQGPSSSSSGSVASKSRGPIATTSPQGGHDPSTPSASVSAADGGSLPALADFIDDQQRSAANGLLTLLGGGGAETPSRFVRSDTGRPVGAGAGNAQGGEAGTDNSNTTAGAQSSSSSSQTGRQNRPDNKSSSAMESNPGTNSADPSSNPFFEPAVTPGPEAFFLRLQGGEQDHRAGMSSSSGANNVGGNSIGGHYSHLPSSVVNGLLRDGIGQHQQNSDSAPSGGAGVDTPNYGMGSGGWGDFGLSNGSAGNVGWLLSPSIQALISSFATGATPGIGGDASGGGYFALARNHGPSAMGATPSLKPIMASSMDIDGGAQAEGKPAAINGAANGNVTTKEGSGPEGEKVSFIDLGTLALEKAFDDIKNPFYLPRSMFKTCYSVPHWHLPSRARLSMLAMHSQQNLCKHVPILHEPTFRLDSTPGCLAFAVCMLGCHEVGRRWFGGLEVVPLEKAISTAEDKPSIEDGKDGLARDEEDNQELVKPIVMTEKMDMLMRSFPSRCTHVKDKVSVVQALLLSQTSNFLSSDTTVRAIASISHSSVVGLARKAGFFDPSAEHVSVEIDYAPEVALQRLLADNNELAFAFSFLPSYLPSCSDEEKVWRLWCEYEGRRRTAFLLFLMDTVASLDAGVPIVVKIDEVKHLPLPAPDFIWRASDAKSFRTALESYKAPILDGAMAELLKDEEEEGEGEGEEQKADKGAVKSQSAEASSPTLLAGQHGPFARLIAILPILRGIVHLLQDRTDKPSPLQSWLPPSHSAGSDDATNEVKNEEGTEEEQIDAQVDLFKRALSRWREGWDQDPLCLQASSPVAQAKAEAARKAEELVSQSVGGGAAADAGVKAEGGEASKVNGGSGEPTKPNAAAVPSLATIFTSKTASGAVPLCEDALPFYWLSHVLLGHATSQQVSTSSPTNRQTGESTNGNGKQERGRQTSSTASSAGTGGGSGASSPSEDRKRKNSSTAPAPLPSSTAAAAAGGGSSTGGQRRVPDFRNMLRFAKTFVKSGEGVNGTTSGGQLAFTPAAAAAAAAGVGMGVGVGVGVGAGKEEEGVDAQVNGGKKE</sequence>
<feature type="compositionally biased region" description="Acidic residues" evidence="8">
    <location>
        <begin position="1343"/>
        <end position="1353"/>
    </location>
</feature>
<reference evidence="10 11" key="1">
    <citation type="journal article" date="2018" name="Mol. Biol. Evol.">
        <title>Broad Genomic Sampling Reveals a Smut Pathogenic Ancestry of the Fungal Clade Ustilaginomycotina.</title>
        <authorList>
            <person name="Kijpornyongpan T."/>
            <person name="Mondo S.J."/>
            <person name="Barry K."/>
            <person name="Sandor L."/>
            <person name="Lee J."/>
            <person name="Lipzen A."/>
            <person name="Pangilinan J."/>
            <person name="LaButti K."/>
            <person name="Hainaut M."/>
            <person name="Henrissat B."/>
            <person name="Grigoriev I.V."/>
            <person name="Spatafora J.W."/>
            <person name="Aime M.C."/>
        </authorList>
    </citation>
    <scope>NUCLEOTIDE SEQUENCE [LARGE SCALE GENOMIC DNA]</scope>
    <source>
        <strain evidence="10 11">MCA 4718</strain>
    </source>
</reference>
<feature type="compositionally biased region" description="Low complexity" evidence="8">
    <location>
        <begin position="548"/>
        <end position="568"/>
    </location>
</feature>
<feature type="region of interest" description="Disordered" evidence="8">
    <location>
        <begin position="197"/>
        <end position="306"/>
    </location>
</feature>
<feature type="compositionally biased region" description="Low complexity" evidence="8">
    <location>
        <begin position="1619"/>
        <end position="1634"/>
    </location>
</feature>
<feature type="compositionally biased region" description="Low complexity" evidence="8">
    <location>
        <begin position="670"/>
        <end position="681"/>
    </location>
</feature>
<feature type="compositionally biased region" description="Gly residues" evidence="8">
    <location>
        <begin position="753"/>
        <end position="765"/>
    </location>
</feature>
<dbReference type="GO" id="GO:0000785">
    <property type="term" value="C:chromatin"/>
    <property type="evidence" value="ECO:0007669"/>
    <property type="project" value="TreeGrafter"/>
</dbReference>
<keyword evidence="3" id="KW-0677">Repeat</keyword>
<feature type="compositionally biased region" description="Polar residues" evidence="8">
    <location>
        <begin position="1563"/>
        <end position="1584"/>
    </location>
</feature>
<evidence type="ECO:0000256" key="1">
    <source>
        <dbReference type="ARBA" id="ARBA00004123"/>
    </source>
</evidence>
<feature type="region of interest" description="Disordered" evidence="8">
    <location>
        <begin position="1563"/>
        <end position="1648"/>
    </location>
</feature>
<evidence type="ECO:0000313" key="10">
    <source>
        <dbReference type="EMBL" id="PWN24298.1"/>
    </source>
</evidence>
<feature type="compositionally biased region" description="Polar residues" evidence="8">
    <location>
        <begin position="262"/>
        <end position="279"/>
    </location>
</feature>
<name>A0A316UHB1_9BASI</name>
<dbReference type="Gene3D" id="3.30.160.60">
    <property type="entry name" value="Classic Zinc Finger"/>
    <property type="match status" value="1"/>
</dbReference>